<accession>A0ABS8ZH59</accession>
<evidence type="ECO:0000313" key="1">
    <source>
        <dbReference type="EMBL" id="MCE7006388.1"/>
    </source>
</evidence>
<sequence>MPRGGPCWRGRSWHPPFPEIGRDELFRFFPLAPAEVAFVDPGRSRGPGGPARSGRGPVHVAVAGFRARQGVSTLELKELARREDRDPAATHWNFDRAVTMPTRPPAANRHRTTCVVSSPRRVGVLTEVQR</sequence>
<evidence type="ECO:0000313" key="2">
    <source>
        <dbReference type="Proteomes" id="UP001521150"/>
    </source>
</evidence>
<dbReference type="RefSeq" id="WP_233727867.1">
    <property type="nucleotide sequence ID" value="NZ_JAJVCN010000002.1"/>
</dbReference>
<name>A0ABS8ZH59_9PSEU</name>
<comment type="caution">
    <text evidence="1">The sequence shown here is derived from an EMBL/GenBank/DDBJ whole genome shotgun (WGS) entry which is preliminary data.</text>
</comment>
<organism evidence="1 2">
    <name type="scientific">Kibdelosporangium philippinense</name>
    <dbReference type="NCBI Taxonomy" id="211113"/>
    <lineage>
        <taxon>Bacteria</taxon>
        <taxon>Bacillati</taxon>
        <taxon>Actinomycetota</taxon>
        <taxon>Actinomycetes</taxon>
        <taxon>Pseudonocardiales</taxon>
        <taxon>Pseudonocardiaceae</taxon>
        <taxon>Kibdelosporangium</taxon>
    </lineage>
</organism>
<gene>
    <name evidence="1" type="ORF">LWC34_26660</name>
</gene>
<dbReference type="EMBL" id="JAJVCN010000002">
    <property type="protein sequence ID" value="MCE7006388.1"/>
    <property type="molecule type" value="Genomic_DNA"/>
</dbReference>
<keyword evidence="2" id="KW-1185">Reference proteome</keyword>
<protein>
    <submittedName>
        <fullName evidence="1">Uncharacterized protein</fullName>
    </submittedName>
</protein>
<dbReference type="Proteomes" id="UP001521150">
    <property type="component" value="Unassembled WGS sequence"/>
</dbReference>
<proteinExistence type="predicted"/>
<reference evidence="1 2" key="1">
    <citation type="submission" date="2021-12" db="EMBL/GenBank/DDBJ databases">
        <title>Genome sequence of Kibdelosporangium philippinense ATCC 49844.</title>
        <authorList>
            <person name="Fedorov E.A."/>
            <person name="Omeragic M."/>
            <person name="Shalygina K.F."/>
            <person name="Maclea K.S."/>
        </authorList>
    </citation>
    <scope>NUCLEOTIDE SEQUENCE [LARGE SCALE GENOMIC DNA]</scope>
    <source>
        <strain evidence="1 2">ATCC 49844</strain>
    </source>
</reference>